<protein>
    <submittedName>
        <fullName evidence="2">Glutamate-gated chloride channel</fullName>
    </submittedName>
</protein>
<dbReference type="GO" id="GO:0016020">
    <property type="term" value="C:membrane"/>
    <property type="evidence" value="ECO:0007669"/>
    <property type="project" value="InterPro"/>
</dbReference>
<keyword evidence="3" id="KW-1185">Reference proteome</keyword>
<dbReference type="EMBL" id="JACEEZ010016441">
    <property type="protein sequence ID" value="KAG0718205.1"/>
    <property type="molecule type" value="Genomic_DNA"/>
</dbReference>
<dbReference type="Proteomes" id="UP000770661">
    <property type="component" value="Unassembled WGS sequence"/>
</dbReference>
<dbReference type="InterPro" id="IPR038050">
    <property type="entry name" value="Neuro_actylchol_rec"/>
</dbReference>
<keyword evidence="1" id="KW-1133">Transmembrane helix</keyword>
<dbReference type="InterPro" id="IPR036719">
    <property type="entry name" value="Neuro-gated_channel_TM_sf"/>
</dbReference>
<gene>
    <name evidence="2" type="ORF">GWK47_052875</name>
</gene>
<reference evidence="2" key="1">
    <citation type="submission" date="2020-07" db="EMBL/GenBank/DDBJ databases">
        <title>The High-quality genome of the commercially important snow crab, Chionoecetes opilio.</title>
        <authorList>
            <person name="Jeong J.-H."/>
            <person name="Ryu S."/>
        </authorList>
    </citation>
    <scope>NUCLEOTIDE SEQUENCE</scope>
    <source>
        <strain evidence="2">MADBK_172401_WGS</strain>
        <tissue evidence="2">Digestive gland</tissue>
    </source>
</reference>
<comment type="caution">
    <text evidence="2">The sequence shown here is derived from an EMBL/GenBank/DDBJ whole genome shotgun (WGS) entry which is preliminary data.</text>
</comment>
<evidence type="ECO:0000313" key="3">
    <source>
        <dbReference type="Proteomes" id="UP000770661"/>
    </source>
</evidence>
<keyword evidence="1" id="KW-0472">Membrane</keyword>
<evidence type="ECO:0000256" key="1">
    <source>
        <dbReference type="SAM" id="Phobius"/>
    </source>
</evidence>
<dbReference type="Gene3D" id="1.20.58.390">
    <property type="entry name" value="Neurotransmitter-gated ion-channel transmembrane domain"/>
    <property type="match status" value="1"/>
</dbReference>
<keyword evidence="1" id="KW-0812">Transmembrane</keyword>
<dbReference type="GO" id="GO:0006811">
    <property type="term" value="P:monoatomic ion transport"/>
    <property type="evidence" value="ECO:0007669"/>
    <property type="project" value="InterPro"/>
</dbReference>
<name>A0A8J4YBC2_CHIOP</name>
<feature type="transmembrane region" description="Helical" evidence="1">
    <location>
        <begin position="95"/>
        <end position="113"/>
    </location>
</feature>
<organism evidence="2 3">
    <name type="scientific">Chionoecetes opilio</name>
    <name type="common">Atlantic snow crab</name>
    <name type="synonym">Cancer opilio</name>
    <dbReference type="NCBI Taxonomy" id="41210"/>
    <lineage>
        <taxon>Eukaryota</taxon>
        <taxon>Metazoa</taxon>
        <taxon>Ecdysozoa</taxon>
        <taxon>Arthropoda</taxon>
        <taxon>Crustacea</taxon>
        <taxon>Multicrustacea</taxon>
        <taxon>Malacostraca</taxon>
        <taxon>Eumalacostraca</taxon>
        <taxon>Eucarida</taxon>
        <taxon>Decapoda</taxon>
        <taxon>Pleocyemata</taxon>
        <taxon>Brachyura</taxon>
        <taxon>Eubrachyura</taxon>
        <taxon>Majoidea</taxon>
        <taxon>Majidae</taxon>
        <taxon>Chionoecetes</taxon>
    </lineage>
</organism>
<dbReference type="OrthoDB" id="6376429at2759"/>
<evidence type="ECO:0000313" key="2">
    <source>
        <dbReference type="EMBL" id="KAG0718205.1"/>
    </source>
</evidence>
<accession>A0A8J4YBC2</accession>
<dbReference type="AlphaFoldDB" id="A0A8J4YBC2"/>
<proteinExistence type="predicted"/>
<dbReference type="SUPFAM" id="SSF90112">
    <property type="entry name" value="Neurotransmitter-gated ion-channel transmembrane pore"/>
    <property type="match status" value="1"/>
</dbReference>
<sequence length="128" mass="14649">MELLFANMVSPATPRHAPRHCAPAPHTLTTLLLPLFADTVATLPCCWLKPLMSRHNGGMGGDKGRPCEIHLAAPRRNCCRTWLSKFPTRSKRIDVISRITFPIVFAFFNMAYWSTYLFNEEYDDENKH</sequence>